<name>A0A916RLJ1_9HYPH</name>
<dbReference type="CDD" id="cd06193">
    <property type="entry name" value="siderophore_interacting"/>
    <property type="match status" value="1"/>
</dbReference>
<dbReference type="EMBL" id="BMKB01000005">
    <property type="protein sequence ID" value="GGA58291.1"/>
    <property type="molecule type" value="Genomic_DNA"/>
</dbReference>
<dbReference type="GO" id="GO:0016491">
    <property type="term" value="F:oxidoreductase activity"/>
    <property type="evidence" value="ECO:0007669"/>
    <property type="project" value="InterPro"/>
</dbReference>
<dbReference type="AlphaFoldDB" id="A0A916RLJ1"/>
<organism evidence="3 4">
    <name type="scientific">Pelagibacterium lentulum</name>
    <dbReference type="NCBI Taxonomy" id="2029865"/>
    <lineage>
        <taxon>Bacteria</taxon>
        <taxon>Pseudomonadati</taxon>
        <taxon>Pseudomonadota</taxon>
        <taxon>Alphaproteobacteria</taxon>
        <taxon>Hyphomicrobiales</taxon>
        <taxon>Devosiaceae</taxon>
        <taxon>Pelagibacterium</taxon>
    </lineage>
</organism>
<dbReference type="PANTHER" id="PTHR30157:SF0">
    <property type="entry name" value="NADPH-DEPENDENT FERRIC-CHELATE REDUCTASE"/>
    <property type="match status" value="1"/>
</dbReference>
<evidence type="ECO:0000313" key="3">
    <source>
        <dbReference type="EMBL" id="GGA58291.1"/>
    </source>
</evidence>
<dbReference type="PANTHER" id="PTHR30157">
    <property type="entry name" value="FERRIC REDUCTASE, NADPH-DEPENDENT"/>
    <property type="match status" value="1"/>
</dbReference>
<comment type="caution">
    <text evidence="3">The sequence shown here is derived from an EMBL/GenBank/DDBJ whole genome shotgun (WGS) entry which is preliminary data.</text>
</comment>
<dbReference type="PROSITE" id="PS51384">
    <property type="entry name" value="FAD_FR"/>
    <property type="match status" value="1"/>
</dbReference>
<dbReference type="InterPro" id="IPR039261">
    <property type="entry name" value="FNR_nucleotide-bd"/>
</dbReference>
<dbReference type="SUPFAM" id="SSF63380">
    <property type="entry name" value="Riboflavin synthase domain-like"/>
    <property type="match status" value="1"/>
</dbReference>
<keyword evidence="4" id="KW-1185">Reference proteome</keyword>
<comment type="similarity">
    <text evidence="1">Belongs to the SIP oxidoreductase family.</text>
</comment>
<dbReference type="Gene3D" id="3.40.50.80">
    <property type="entry name" value="Nucleotide-binding domain of ferredoxin-NADP reductase (FNR) module"/>
    <property type="match status" value="1"/>
</dbReference>
<dbReference type="InterPro" id="IPR013113">
    <property type="entry name" value="SIP_FAD-bd"/>
</dbReference>
<dbReference type="InterPro" id="IPR017938">
    <property type="entry name" value="Riboflavin_synthase-like_b-brl"/>
</dbReference>
<dbReference type="Pfam" id="PF08021">
    <property type="entry name" value="FAD_binding_9"/>
    <property type="match status" value="1"/>
</dbReference>
<evidence type="ECO:0000313" key="4">
    <source>
        <dbReference type="Proteomes" id="UP000596977"/>
    </source>
</evidence>
<protein>
    <submittedName>
        <fullName evidence="3">Siderophore-interacting protein</fullName>
    </submittedName>
</protein>
<gene>
    <name evidence="3" type="ORF">GCM10011499_30580</name>
</gene>
<sequence length="270" mass="29478">MENQSRSVERIRHELKFRIATVESAESISPKMVRITLKSDEFADFVSLAYDDHCKVFFPEPGKSLDVKPTAGANGLSFPDGRRPEARDYTPRFYDNDAKTLTLDFVLHGDGPASTWAQAAKTGDSIGIGGPRGSFVLRGTFDWYLLIGDETALPAIGRRIEELPADAKVIALIEVADLSEKQSFDAPADCEIIWLPRDGAEPGTTDLLLNAAKALTLPSGDGYIFAAGEARISKSIRAHFVDGLGHNPDWIKAAGYWQLGSEDFDDGHAH</sequence>
<accession>A0A916RLJ1</accession>
<evidence type="ECO:0000259" key="2">
    <source>
        <dbReference type="PROSITE" id="PS51384"/>
    </source>
</evidence>
<proteinExistence type="inferred from homology"/>
<evidence type="ECO:0000256" key="1">
    <source>
        <dbReference type="ARBA" id="ARBA00035644"/>
    </source>
</evidence>
<dbReference type="Proteomes" id="UP000596977">
    <property type="component" value="Unassembled WGS sequence"/>
</dbReference>
<reference evidence="3 4" key="1">
    <citation type="journal article" date="2014" name="Int. J. Syst. Evol. Microbiol.">
        <title>Complete genome sequence of Corynebacterium casei LMG S-19264T (=DSM 44701T), isolated from a smear-ripened cheese.</title>
        <authorList>
            <consortium name="US DOE Joint Genome Institute (JGI-PGF)"/>
            <person name="Walter F."/>
            <person name="Albersmeier A."/>
            <person name="Kalinowski J."/>
            <person name="Ruckert C."/>
        </authorList>
    </citation>
    <scope>NUCLEOTIDE SEQUENCE [LARGE SCALE GENOMIC DNA]</scope>
    <source>
        <strain evidence="3 4">CGMCC 1.15896</strain>
    </source>
</reference>
<dbReference type="InterPro" id="IPR039374">
    <property type="entry name" value="SIP_fam"/>
</dbReference>
<dbReference type="InterPro" id="IPR007037">
    <property type="entry name" value="SIP_rossman_dom"/>
</dbReference>
<dbReference type="Pfam" id="PF04954">
    <property type="entry name" value="SIP"/>
    <property type="match status" value="1"/>
</dbReference>
<feature type="domain" description="FAD-binding FR-type" evidence="2">
    <location>
        <begin position="15"/>
        <end position="138"/>
    </location>
</feature>
<dbReference type="InterPro" id="IPR017927">
    <property type="entry name" value="FAD-bd_FR_type"/>
</dbReference>
<dbReference type="OrthoDB" id="9814826at2"/>
<dbReference type="Gene3D" id="2.40.30.10">
    <property type="entry name" value="Translation factors"/>
    <property type="match status" value="1"/>
</dbReference>
<dbReference type="RefSeq" id="WP_127073761.1">
    <property type="nucleotide sequence ID" value="NZ_BMKB01000005.1"/>
</dbReference>